<dbReference type="EMBL" id="FMTT01000023">
    <property type="protein sequence ID" value="SCW64626.1"/>
    <property type="molecule type" value="Genomic_DNA"/>
</dbReference>
<protein>
    <submittedName>
        <fullName evidence="1">Uncharacterized protein</fullName>
    </submittedName>
</protein>
<gene>
    <name evidence="1" type="ORF">SAMN04487970_102367</name>
</gene>
<dbReference type="Proteomes" id="UP000198601">
    <property type="component" value="Unassembled WGS sequence"/>
</dbReference>
<accession>A0A1G4S6I1</accession>
<dbReference type="RefSeq" id="WP_090673495.1">
    <property type="nucleotide sequence ID" value="NZ_FMTT01000023.1"/>
</dbReference>
<evidence type="ECO:0000313" key="2">
    <source>
        <dbReference type="Proteomes" id="UP000198601"/>
    </source>
</evidence>
<reference evidence="2" key="1">
    <citation type="submission" date="2016-10" db="EMBL/GenBank/DDBJ databases">
        <authorList>
            <person name="Varghese N."/>
            <person name="Submissions S."/>
        </authorList>
    </citation>
    <scope>NUCLEOTIDE SEQUENCE [LARGE SCALE GENOMIC DNA]</scope>
    <source>
        <strain evidence="2">CGMCC 1.8946</strain>
    </source>
</reference>
<dbReference type="OrthoDB" id="2482758at2"/>
<dbReference type="AlphaFoldDB" id="A0A1G4S6I1"/>
<sequence length="1215" mass="128361">MNKPNVVRLTTSDTKGNPVSFTVANDIIDHLEAARTFGREDLADPTAHGRFQRRVFAVPDRKSGVATPMMFTIGSLNGLSLVRKDETADGGWKAIDLGASFASAVGGAPQVRAVGVGWTDDDRITVAAAVDAAPGLSQSRVFAAFNLPGAAMDWEQVPWIDCGTRESVSVEGIRVLDEGNGAWTVVLAGSQGPNESVYLLRSDRLPSFAGALVFNPAVSMQEILDFQIGVHPVYGSGLHVLGLSGGKRVLTFRPFPEYDSAGKPATIPPVVNLPCPDGANVLESGATTEDGTNLYIGGQGLYLIPAAEQDNAEIAQTIQLVAAEAASGVQNVIAGETADGSDSVWALLQNGDLIVVKRMEVDAAWGPSLRLRSGVQEMAAIPGDRHATTSLLVVYSDAHAGYVWQDGGNGVWQEAPIHIAAPEQAMMVTCYGTSLRVLDSAGAPRQGVKVSVTASVLSSVSLNGNAVLIAPDAAVEAVTDMNGSIAVLNRVRSLTPAVYRFAVDGVDVQLDVNPSSGVFSRFKTMTADELRGATVRTPDGDVPLLPDNFRNGSDQGQVDAVAASLNQGAGLALSADGAAPGVRVVAANAAYSSQLRADTVPDTYRWGIQADAQGVRTLHDDTVSKLIGAAESAEHFFVNLGHTIADFFEGIGDRLKEGLAFVLHKAQGVFEFVCAIGDKIKKFALSTLEEAGAFFKWLWAQVKTGLETLWDYLKFLFEWEDIILARNAMVEATDEALAALRNAVGQMKDGVSVGFDKALAQIGSWRAEAGGVPPVKPRRPASGGSLLDDIGKATAPVQALLDQVAGNSVVAWVTQRIGKLADDIVHFEGPNPAKEALEAAEQFVAGLVSDETNDLLATWDQLQADIEHLFDGAIPRPSELSFDTIRDALVAVGSDVLEGVLTGLRDFVLRVIDLLEQLLGVVRDSLFTKVSFPFIEKLASLVVPGTHIDTSFRLIDGVMLLCAIPATIGYKLIAGEAPFKKGDVIPFAFGQVTVQSGADGLRKYSWVAGLAGAFVKMLLAGYQAYTQAGVVIDGGQAPQVKAWKLWGGAAFGGVGAATEFLSRHTSKGEDVSALEWTMQAISGVMSMKTIALLIAENKSGADPGKLRKISSGLDVVGDVAHFILRTAVFGKIIEQDNQSGDSGAARDEKTTETLAWMESLFDHAGSAFISGADLDDDPETKAILLGLGAGSKGLGFVLDLVRVPITMRNQQMLTY</sequence>
<proteinExistence type="predicted"/>
<keyword evidence="2" id="KW-1185">Reference proteome</keyword>
<evidence type="ECO:0000313" key="1">
    <source>
        <dbReference type="EMBL" id="SCW64626.1"/>
    </source>
</evidence>
<organism evidence="1 2">
    <name type="scientific">Paenibacillus tianmuensis</name>
    <dbReference type="NCBI Taxonomy" id="624147"/>
    <lineage>
        <taxon>Bacteria</taxon>
        <taxon>Bacillati</taxon>
        <taxon>Bacillota</taxon>
        <taxon>Bacilli</taxon>
        <taxon>Bacillales</taxon>
        <taxon>Paenibacillaceae</taxon>
        <taxon>Paenibacillus</taxon>
    </lineage>
</organism>
<name>A0A1G4S6I1_9BACL</name>
<dbReference type="STRING" id="624147.SAMN04487970_102367"/>